<dbReference type="AlphaFoldDB" id="A0A9N9S1I9"/>
<dbReference type="SUPFAM" id="SSF56219">
    <property type="entry name" value="DNase I-like"/>
    <property type="match status" value="1"/>
</dbReference>
<reference evidence="6" key="1">
    <citation type="submission" date="2022-01" db="EMBL/GenBank/DDBJ databases">
        <authorList>
            <person name="King R."/>
        </authorList>
    </citation>
    <scope>NUCLEOTIDE SEQUENCE</scope>
</reference>
<dbReference type="SMART" id="SM00128">
    <property type="entry name" value="IPPc"/>
    <property type="match status" value="1"/>
</dbReference>
<dbReference type="Proteomes" id="UP001153620">
    <property type="component" value="Chromosome 3"/>
</dbReference>
<proteinExistence type="inferred from homology"/>
<dbReference type="EC" id="3.1.3.56" evidence="1"/>
<gene>
    <name evidence="6" type="ORF">CHIRRI_LOCUS10769</name>
</gene>
<accession>A0A9N9S1I9</accession>
<sequence length="653" mass="75033">MNAKAIECLLVTANCGSVFEDPSRLLENWIAEFLSHVKKSKPKFIGLHLQEVGGKTYEKSMEYVEQFIKIMCESNELSEFAKIRIYLDEDYNSAEHFTALGNLYFVHNSINCLKIWNFSNHEFEDVEGKTIQTGNIESVATKEKAKFPQQFFPECKWSRKGFLRTRWNIDGSTIDLINIHLFHDASNLAACEPFPSVYCKSRRRALIHTLERIHNDQENGLVPFFIFGDFNFRCDTEGVVRKLTTHLTEQRIPHLKTDHSKVQFRGADGSIQLTVGKKEFTHIDHKIFKEDWLKKFDRELEPLEDILYEFPISFSPTYPFEENPQLPNHYMTTRCPSWCDRILMTKSMKRLIENEEYTEYGIIGKDICMGDHKPVYLKLYLKTNQGKINNCDHVQSTKEGCKQNLNSKINACETCSKHMNKVFCEYSMKPLPLSSSKINLSKNNHMPLVSISVVDADTLNTCMCKKISDFENRTRKYINNTVNEKVCSTCGLIIKKQPMLVSKQVMLGDVIVNRIDSQFLSSTYSSSPSQIRKLNDPYTPESIESHSPQPEMEEENFINNTIEEDDSIICDVIKHKTDHICGDNILEDVDNSLQNFHNLNHSVSASQLQTRLEILRRESQLECSSKNSGSGLSDLNNKSSLNSKCLCCSCAIL</sequence>
<protein>
    <recommendedName>
        <fullName evidence="1">inositol-polyphosphate 5-phosphatase</fullName>
        <ecNumber evidence="1">3.1.3.56</ecNumber>
    </recommendedName>
</protein>
<dbReference type="GO" id="GO:0004445">
    <property type="term" value="F:inositol-polyphosphate 5-phosphatase activity"/>
    <property type="evidence" value="ECO:0007669"/>
    <property type="project" value="UniProtKB-EC"/>
</dbReference>
<dbReference type="PANTHER" id="PTHR12997:SF2">
    <property type="entry name" value="INOSITOL POLYPHOSPHATE-5-PHOSPHATASE A"/>
    <property type="match status" value="1"/>
</dbReference>
<evidence type="ECO:0000313" key="7">
    <source>
        <dbReference type="Proteomes" id="UP001153620"/>
    </source>
</evidence>
<feature type="region of interest" description="Disordered" evidence="4">
    <location>
        <begin position="530"/>
        <end position="552"/>
    </location>
</feature>
<keyword evidence="2" id="KW-0378">Hydrolase</keyword>
<dbReference type="InterPro" id="IPR000300">
    <property type="entry name" value="IPPc"/>
</dbReference>
<organism evidence="6 7">
    <name type="scientific">Chironomus riparius</name>
    <dbReference type="NCBI Taxonomy" id="315576"/>
    <lineage>
        <taxon>Eukaryota</taxon>
        <taxon>Metazoa</taxon>
        <taxon>Ecdysozoa</taxon>
        <taxon>Arthropoda</taxon>
        <taxon>Hexapoda</taxon>
        <taxon>Insecta</taxon>
        <taxon>Pterygota</taxon>
        <taxon>Neoptera</taxon>
        <taxon>Endopterygota</taxon>
        <taxon>Diptera</taxon>
        <taxon>Nematocera</taxon>
        <taxon>Chironomoidea</taxon>
        <taxon>Chironomidae</taxon>
        <taxon>Chironominae</taxon>
        <taxon>Chironomus</taxon>
    </lineage>
</organism>
<dbReference type="InterPro" id="IPR039737">
    <property type="entry name" value="INPP5A"/>
</dbReference>
<evidence type="ECO:0000256" key="1">
    <source>
        <dbReference type="ARBA" id="ARBA00012997"/>
    </source>
</evidence>
<dbReference type="OrthoDB" id="5780965at2759"/>
<name>A0A9N9S1I9_9DIPT</name>
<evidence type="ECO:0000256" key="2">
    <source>
        <dbReference type="ARBA" id="ARBA00022801"/>
    </source>
</evidence>
<reference evidence="6" key="2">
    <citation type="submission" date="2022-10" db="EMBL/GenBank/DDBJ databases">
        <authorList>
            <consortium name="ENA_rothamsted_submissions"/>
            <consortium name="culmorum"/>
            <person name="King R."/>
        </authorList>
    </citation>
    <scope>NUCLEOTIDE SEQUENCE</scope>
</reference>
<evidence type="ECO:0000256" key="4">
    <source>
        <dbReference type="SAM" id="MobiDB-lite"/>
    </source>
</evidence>
<dbReference type="Gene3D" id="3.60.10.10">
    <property type="entry name" value="Endonuclease/exonuclease/phosphatase"/>
    <property type="match status" value="1"/>
</dbReference>
<dbReference type="EMBL" id="OU895879">
    <property type="protein sequence ID" value="CAG9807923.1"/>
    <property type="molecule type" value="Genomic_DNA"/>
</dbReference>
<dbReference type="GO" id="GO:0046856">
    <property type="term" value="P:phosphatidylinositol dephosphorylation"/>
    <property type="evidence" value="ECO:0007669"/>
    <property type="project" value="InterPro"/>
</dbReference>
<evidence type="ECO:0000259" key="5">
    <source>
        <dbReference type="SMART" id="SM00128"/>
    </source>
</evidence>
<comment type="similarity">
    <text evidence="3">Belongs to the inositol 1,4,5-trisphosphate 5-phosphatase type I family.</text>
</comment>
<feature type="domain" description="Inositol polyphosphate-related phosphatase" evidence="5">
    <location>
        <begin position="4"/>
        <end position="387"/>
    </location>
</feature>
<keyword evidence="7" id="KW-1185">Reference proteome</keyword>
<evidence type="ECO:0000256" key="3">
    <source>
        <dbReference type="ARBA" id="ARBA00023599"/>
    </source>
</evidence>
<evidence type="ECO:0000313" key="6">
    <source>
        <dbReference type="EMBL" id="CAG9807923.1"/>
    </source>
</evidence>
<dbReference type="Pfam" id="PF22669">
    <property type="entry name" value="Exo_endo_phos2"/>
    <property type="match status" value="1"/>
</dbReference>
<dbReference type="PANTHER" id="PTHR12997">
    <property type="entry name" value="TYPE I INOSITOL-1,4,5-TRISPHOSPHATE 5-PHOSPHATASE"/>
    <property type="match status" value="1"/>
</dbReference>
<dbReference type="InterPro" id="IPR036691">
    <property type="entry name" value="Endo/exonu/phosph_ase_sf"/>
</dbReference>